<keyword evidence="2" id="KW-1185">Reference proteome</keyword>
<accession>A0ABX7GYI4</accession>
<gene>
    <name evidence="1" type="ORF">ISN74_08765</name>
</gene>
<evidence type="ECO:0000313" key="2">
    <source>
        <dbReference type="Proteomes" id="UP000663181"/>
    </source>
</evidence>
<name>A0ABX7GYI4_9GAMM</name>
<proteinExistence type="predicted"/>
<organism evidence="1 2">
    <name type="scientific">Dyella caseinilytica</name>
    <dbReference type="NCBI Taxonomy" id="1849581"/>
    <lineage>
        <taxon>Bacteria</taxon>
        <taxon>Pseudomonadati</taxon>
        <taxon>Pseudomonadota</taxon>
        <taxon>Gammaproteobacteria</taxon>
        <taxon>Lysobacterales</taxon>
        <taxon>Rhodanobacteraceae</taxon>
        <taxon>Dyella</taxon>
    </lineage>
</organism>
<protein>
    <submittedName>
        <fullName evidence="1">Uncharacterized protein</fullName>
    </submittedName>
</protein>
<evidence type="ECO:0000313" key="1">
    <source>
        <dbReference type="EMBL" id="QRN55395.1"/>
    </source>
</evidence>
<sequence length="180" mass="19742">MPDPYLVVDAENVAFGSADATYPNLSQRLGIAGLETSSPEYEAAVRLAMRVASQFSSAPLVAAADEAIDNRDRNLGNILWDGTNEAWIDHAFALGNGAQLDDVNKLCEMAVYSGLSEEMRSSSTTQWMLMDRNKPDMVKEELDTVIDTSTQARFVADRLNQLGMRLLARFPSPQDLLSVP</sequence>
<dbReference type="Proteomes" id="UP000663181">
    <property type="component" value="Chromosome"/>
</dbReference>
<dbReference type="EMBL" id="CP064030">
    <property type="protein sequence ID" value="QRN55395.1"/>
    <property type="molecule type" value="Genomic_DNA"/>
</dbReference>
<reference evidence="1 2" key="1">
    <citation type="submission" date="2020-10" db="EMBL/GenBank/DDBJ databases">
        <title>Phylogeny of dyella-like bacteria.</title>
        <authorList>
            <person name="Fu J."/>
        </authorList>
    </citation>
    <scope>NUCLEOTIDE SEQUENCE [LARGE SCALE GENOMIC DNA]</scope>
    <source>
        <strain evidence="1 2">DHOB09</strain>
    </source>
</reference>
<dbReference type="RefSeq" id="WP_188798962.1">
    <property type="nucleotide sequence ID" value="NZ_BMIZ01000001.1"/>
</dbReference>